<evidence type="ECO:0000313" key="2">
    <source>
        <dbReference type="Proteomes" id="UP000198228"/>
    </source>
</evidence>
<name>A0A1C4Z923_9ACTN</name>
<proteinExistence type="predicted"/>
<dbReference type="Proteomes" id="UP000198228">
    <property type="component" value="Chromosome I"/>
</dbReference>
<evidence type="ECO:0000313" key="1">
    <source>
        <dbReference type="EMBL" id="SCF29416.1"/>
    </source>
</evidence>
<accession>A0A1C4Z923</accession>
<protein>
    <recommendedName>
        <fullName evidence="3">SnoaL-like domain-containing protein</fullName>
    </recommendedName>
</protein>
<reference evidence="1 2" key="1">
    <citation type="submission" date="2016-06" db="EMBL/GenBank/DDBJ databases">
        <authorList>
            <person name="Kjaerup R.B."/>
            <person name="Dalgaard T.S."/>
            <person name="Juul-Madsen H.R."/>
        </authorList>
    </citation>
    <scope>NUCLEOTIDE SEQUENCE [LARGE SCALE GENOMIC DNA]</scope>
    <source>
        <strain evidence="1 2">DSM 43821</strain>
    </source>
</reference>
<dbReference type="AlphaFoldDB" id="A0A1C4Z923"/>
<organism evidence="1 2">
    <name type="scientific">Micromonospora purpureochromogenes</name>
    <dbReference type="NCBI Taxonomy" id="47872"/>
    <lineage>
        <taxon>Bacteria</taxon>
        <taxon>Bacillati</taxon>
        <taxon>Actinomycetota</taxon>
        <taxon>Actinomycetes</taxon>
        <taxon>Micromonosporales</taxon>
        <taxon>Micromonosporaceae</taxon>
        <taxon>Micromonospora</taxon>
    </lineage>
</organism>
<sequence>MAAPVPPPTQPGFSYADAGQVCPRFVMALYSADTRRDAGPGDAYQRAMRFASSTLAGQSAAADRDGRWATWAGHRVHLNTVVEPFADLPQPADNAITARRTIRVTATPVGEDGWRGWTERSVIDCALRRGGPDGPGWRVTGYEIRQAGLR</sequence>
<gene>
    <name evidence="1" type="ORF">GA0074696_4162</name>
</gene>
<dbReference type="EMBL" id="LT607410">
    <property type="protein sequence ID" value="SCF29416.1"/>
    <property type="molecule type" value="Genomic_DNA"/>
</dbReference>
<evidence type="ECO:0008006" key="3">
    <source>
        <dbReference type="Google" id="ProtNLM"/>
    </source>
</evidence>